<organism evidence="2">
    <name type="scientific">Medicago truncatula</name>
    <name type="common">Barrel medic</name>
    <name type="synonym">Medicago tribuloides</name>
    <dbReference type="NCBI Taxonomy" id="3880"/>
    <lineage>
        <taxon>Eukaryota</taxon>
        <taxon>Viridiplantae</taxon>
        <taxon>Streptophyta</taxon>
        <taxon>Embryophyta</taxon>
        <taxon>Tracheophyta</taxon>
        <taxon>Spermatophyta</taxon>
        <taxon>Magnoliopsida</taxon>
        <taxon>eudicotyledons</taxon>
        <taxon>Gunneridae</taxon>
        <taxon>Pentapetalae</taxon>
        <taxon>rosids</taxon>
        <taxon>fabids</taxon>
        <taxon>Fabales</taxon>
        <taxon>Fabaceae</taxon>
        <taxon>Papilionoideae</taxon>
        <taxon>50 kb inversion clade</taxon>
        <taxon>NPAAA clade</taxon>
        <taxon>Hologalegina</taxon>
        <taxon>IRL clade</taxon>
        <taxon>Trifolieae</taxon>
        <taxon>Medicago</taxon>
    </lineage>
</organism>
<feature type="transmembrane region" description="Helical" evidence="1">
    <location>
        <begin position="7"/>
        <end position="26"/>
    </location>
</feature>
<protein>
    <recommendedName>
        <fullName evidence="3">Transmembrane protein</fullName>
    </recommendedName>
</protein>
<comment type="caution">
    <text evidence="2">The sequence shown here is derived from an EMBL/GenBank/DDBJ whole genome shotgun (WGS) entry which is preliminary data.</text>
</comment>
<gene>
    <name evidence="2" type="ORF">MtrunA17_Chr1g0189731</name>
</gene>
<dbReference type="EMBL" id="PSQE01000001">
    <property type="protein sequence ID" value="RHN80572.1"/>
    <property type="molecule type" value="Genomic_DNA"/>
</dbReference>
<keyword evidence="1" id="KW-0472">Membrane</keyword>
<evidence type="ECO:0000313" key="2">
    <source>
        <dbReference type="EMBL" id="RHN80572.1"/>
    </source>
</evidence>
<dbReference type="Gramene" id="rna4512">
    <property type="protein sequence ID" value="RHN80572.1"/>
    <property type="gene ID" value="gene4512"/>
</dbReference>
<feature type="transmembrane region" description="Helical" evidence="1">
    <location>
        <begin position="32"/>
        <end position="57"/>
    </location>
</feature>
<proteinExistence type="predicted"/>
<reference evidence="2" key="1">
    <citation type="journal article" date="2018" name="Nat. Plants">
        <title>Whole-genome landscape of Medicago truncatula symbiotic genes.</title>
        <authorList>
            <person name="Pecrix Y."/>
            <person name="Gamas P."/>
            <person name="Carrere S."/>
        </authorList>
    </citation>
    <scope>NUCLEOTIDE SEQUENCE</scope>
    <source>
        <tissue evidence="2">Leaves</tissue>
    </source>
</reference>
<accession>A0A396JSQ9</accession>
<keyword evidence="1" id="KW-1133">Transmembrane helix</keyword>
<sequence length="66" mass="7779">MVLLRELPSFVIIIAEEFLYLFSISYMEYITASMLIFLIRILLDLWSLQPLFVVILLSRVHSLLMS</sequence>
<keyword evidence="1" id="KW-0812">Transmembrane</keyword>
<evidence type="ECO:0000256" key="1">
    <source>
        <dbReference type="SAM" id="Phobius"/>
    </source>
</evidence>
<evidence type="ECO:0008006" key="3">
    <source>
        <dbReference type="Google" id="ProtNLM"/>
    </source>
</evidence>
<dbReference type="AlphaFoldDB" id="A0A396JSQ9"/>
<name>A0A396JSQ9_MEDTR</name>
<dbReference type="Proteomes" id="UP000265566">
    <property type="component" value="Chromosome 1"/>
</dbReference>